<dbReference type="Pfam" id="PF00010">
    <property type="entry name" value="HLH"/>
    <property type="match status" value="1"/>
</dbReference>
<keyword evidence="2 4" id="KW-0805">Transcription regulation</keyword>
<protein>
    <recommendedName>
        <fullName evidence="4">Transcription factor</fullName>
        <shortName evidence="4">bHLH transcription factor</shortName>
    </recommendedName>
    <alternativeName>
        <fullName evidence="4">Basic helix-loop-helix protein</fullName>
    </alternativeName>
</protein>
<gene>
    <name evidence="7" type="ORF">SORBI_3003G077100</name>
</gene>
<dbReference type="eggNOG" id="ENOG502QS6Z">
    <property type="taxonomic scope" value="Eukaryota"/>
</dbReference>
<dbReference type="STRING" id="4558.A0A1W0VW53"/>
<dbReference type="OMA" id="WANGAVW"/>
<dbReference type="GO" id="GO:0003700">
    <property type="term" value="F:DNA-binding transcription factor activity"/>
    <property type="evidence" value="ECO:0000318"/>
    <property type="project" value="GO_Central"/>
</dbReference>
<evidence type="ECO:0000256" key="4">
    <source>
        <dbReference type="RuleBase" id="RU369104"/>
    </source>
</evidence>
<comment type="similarity">
    <text evidence="1">Belongs to the bHLH protein family.</text>
</comment>
<dbReference type="InterPro" id="IPR036638">
    <property type="entry name" value="HLH_DNA-bd_sf"/>
</dbReference>
<organism evidence="7 8">
    <name type="scientific">Sorghum bicolor</name>
    <name type="common">Sorghum</name>
    <name type="synonym">Sorghum vulgare</name>
    <dbReference type="NCBI Taxonomy" id="4558"/>
    <lineage>
        <taxon>Eukaryota</taxon>
        <taxon>Viridiplantae</taxon>
        <taxon>Streptophyta</taxon>
        <taxon>Embryophyta</taxon>
        <taxon>Tracheophyta</taxon>
        <taxon>Spermatophyta</taxon>
        <taxon>Magnoliopsida</taxon>
        <taxon>Liliopsida</taxon>
        <taxon>Poales</taxon>
        <taxon>Poaceae</taxon>
        <taxon>PACMAD clade</taxon>
        <taxon>Panicoideae</taxon>
        <taxon>Andropogonodae</taxon>
        <taxon>Andropogoneae</taxon>
        <taxon>Sorghinae</taxon>
        <taxon>Sorghum</taxon>
    </lineage>
</organism>
<dbReference type="GO" id="GO:0000976">
    <property type="term" value="F:transcription cis-regulatory region binding"/>
    <property type="evidence" value="ECO:0000318"/>
    <property type="project" value="GO_Central"/>
</dbReference>
<keyword evidence="3 4" id="KW-0804">Transcription</keyword>
<dbReference type="SUPFAM" id="SSF47459">
    <property type="entry name" value="HLH, helix-loop-helix DNA-binding domain"/>
    <property type="match status" value="1"/>
</dbReference>
<keyword evidence="4" id="KW-0539">Nucleus</keyword>
<feature type="domain" description="BHLH" evidence="6">
    <location>
        <begin position="87"/>
        <end position="136"/>
    </location>
</feature>
<dbReference type="GO" id="GO:0005634">
    <property type="term" value="C:nucleus"/>
    <property type="evidence" value="ECO:0000318"/>
    <property type="project" value="GO_Central"/>
</dbReference>
<dbReference type="PROSITE" id="PS50888">
    <property type="entry name" value="BHLH"/>
    <property type="match status" value="1"/>
</dbReference>
<dbReference type="GO" id="GO:0006355">
    <property type="term" value="P:regulation of DNA-templated transcription"/>
    <property type="evidence" value="ECO:0000318"/>
    <property type="project" value="GO_Central"/>
</dbReference>
<dbReference type="Gramene" id="OQU86344">
    <property type="protein sequence ID" value="OQU86344"/>
    <property type="gene ID" value="SORBI_3003G077100"/>
</dbReference>
<dbReference type="InParanoid" id="A0A1W0VW53"/>
<proteinExistence type="inferred from homology"/>
<evidence type="ECO:0000259" key="6">
    <source>
        <dbReference type="PROSITE" id="PS50888"/>
    </source>
</evidence>
<name>A0A1W0VW53_SORBI</name>
<comment type="subcellular location">
    <subcellularLocation>
        <location evidence="4">Nucleus</location>
    </subcellularLocation>
</comment>
<sequence length="256" mass="27582">MDDPHFMSPFSADDHRNQNPASSEFMSSDALEKWLLGNDQDNVLDNHEDEDPHQDMSSTSLPSPAAPLAGRKRGRKPGSGSRAAGTTIVVTHVEAERLRRDRLNRLFCDLRAAVPTVTGMDRASLLADAVGYITKLHGRVEQLQADAEANKRTTAASLSQLPCLLFGGSGQELEVRAVHGRDAAALRLTTTVATRHAPARLMAALRALDLPVQHASVCRVGGITVQDVVVDMAAAGLWGDDCLRTVLLHKLLQESG</sequence>
<evidence type="ECO:0000313" key="7">
    <source>
        <dbReference type="EMBL" id="OQU86344.1"/>
    </source>
</evidence>
<reference evidence="8" key="2">
    <citation type="journal article" date="2018" name="Plant J.">
        <title>The Sorghum bicolor reference genome: improved assembly, gene annotations, a transcriptome atlas, and signatures of genome organization.</title>
        <authorList>
            <person name="McCormick R.F."/>
            <person name="Truong S.K."/>
            <person name="Sreedasyam A."/>
            <person name="Jenkins J."/>
            <person name="Shu S."/>
            <person name="Sims D."/>
            <person name="Kennedy M."/>
            <person name="Amirebrahimi M."/>
            <person name="Weers B.D."/>
            <person name="McKinley B."/>
            <person name="Mattison A."/>
            <person name="Morishige D.T."/>
            <person name="Grimwood J."/>
            <person name="Schmutz J."/>
            <person name="Mullet J.E."/>
        </authorList>
    </citation>
    <scope>NUCLEOTIDE SEQUENCE [LARGE SCALE GENOMIC DNA]</scope>
    <source>
        <strain evidence="8">cv. BTx623</strain>
    </source>
</reference>
<dbReference type="Proteomes" id="UP000000768">
    <property type="component" value="Chromosome 3"/>
</dbReference>
<dbReference type="PANTHER" id="PTHR11514">
    <property type="entry name" value="MYC"/>
    <property type="match status" value="1"/>
</dbReference>
<dbReference type="Gene3D" id="4.10.280.10">
    <property type="entry name" value="Helix-loop-helix DNA-binding domain"/>
    <property type="match status" value="1"/>
</dbReference>
<evidence type="ECO:0000256" key="2">
    <source>
        <dbReference type="ARBA" id="ARBA00023015"/>
    </source>
</evidence>
<dbReference type="InterPro" id="IPR011598">
    <property type="entry name" value="bHLH_dom"/>
</dbReference>
<dbReference type="AlphaFoldDB" id="A0A1W0VW53"/>
<feature type="region of interest" description="Disordered" evidence="5">
    <location>
        <begin position="1"/>
        <end position="85"/>
    </location>
</feature>
<evidence type="ECO:0000256" key="5">
    <source>
        <dbReference type="SAM" id="MobiDB-lite"/>
    </source>
</evidence>
<dbReference type="PANTHER" id="PTHR11514:SF129">
    <property type="entry name" value="TRANSCRIPTION FACTOR"/>
    <property type="match status" value="1"/>
</dbReference>
<accession>A0A1W0VW53</accession>
<evidence type="ECO:0000256" key="3">
    <source>
        <dbReference type="ARBA" id="ARBA00023163"/>
    </source>
</evidence>
<keyword evidence="8" id="KW-1185">Reference proteome</keyword>
<dbReference type="EMBL" id="CM000762">
    <property type="protein sequence ID" value="OQU86344.1"/>
    <property type="molecule type" value="Genomic_DNA"/>
</dbReference>
<dbReference type="InterPro" id="IPR045084">
    <property type="entry name" value="AIB/MYC-like"/>
</dbReference>
<feature type="compositionally biased region" description="Low complexity" evidence="5">
    <location>
        <begin position="57"/>
        <end position="69"/>
    </location>
</feature>
<evidence type="ECO:0000313" key="8">
    <source>
        <dbReference type="Proteomes" id="UP000000768"/>
    </source>
</evidence>
<evidence type="ECO:0000256" key="1">
    <source>
        <dbReference type="ARBA" id="ARBA00005510"/>
    </source>
</evidence>
<reference evidence="7 8" key="1">
    <citation type="journal article" date="2009" name="Nature">
        <title>The Sorghum bicolor genome and the diversification of grasses.</title>
        <authorList>
            <person name="Paterson A.H."/>
            <person name="Bowers J.E."/>
            <person name="Bruggmann R."/>
            <person name="Dubchak I."/>
            <person name="Grimwood J."/>
            <person name="Gundlach H."/>
            <person name="Haberer G."/>
            <person name="Hellsten U."/>
            <person name="Mitros T."/>
            <person name="Poliakov A."/>
            <person name="Schmutz J."/>
            <person name="Spannagl M."/>
            <person name="Tang H."/>
            <person name="Wang X."/>
            <person name="Wicker T."/>
            <person name="Bharti A.K."/>
            <person name="Chapman J."/>
            <person name="Feltus F.A."/>
            <person name="Gowik U."/>
            <person name="Grigoriev I.V."/>
            <person name="Lyons E."/>
            <person name="Maher C.A."/>
            <person name="Martis M."/>
            <person name="Narechania A."/>
            <person name="Otillar R.P."/>
            <person name="Penning B.W."/>
            <person name="Salamov A.A."/>
            <person name="Wang Y."/>
            <person name="Zhang L."/>
            <person name="Carpita N.C."/>
            <person name="Freeling M."/>
            <person name="Gingle A.R."/>
            <person name="Hash C.T."/>
            <person name="Keller B."/>
            <person name="Klein P."/>
            <person name="Kresovich S."/>
            <person name="McCann M.C."/>
            <person name="Ming R."/>
            <person name="Peterson D.G."/>
            <person name="Mehboob-ur-Rahman"/>
            <person name="Ware D."/>
            <person name="Westhoff P."/>
            <person name="Mayer K.F."/>
            <person name="Messing J."/>
            <person name="Rokhsar D.S."/>
        </authorList>
    </citation>
    <scope>NUCLEOTIDE SEQUENCE [LARGE SCALE GENOMIC DNA]</scope>
    <source>
        <strain evidence="8">cv. BTx623</strain>
    </source>
</reference>
<dbReference type="SMART" id="SM00353">
    <property type="entry name" value="HLH"/>
    <property type="match status" value="1"/>
</dbReference>
<dbReference type="GO" id="GO:0046983">
    <property type="term" value="F:protein dimerization activity"/>
    <property type="evidence" value="ECO:0007669"/>
    <property type="project" value="InterPro"/>
</dbReference>